<dbReference type="AlphaFoldDB" id="A0A7D9HHJ5"/>
<feature type="compositionally biased region" description="Basic and acidic residues" evidence="6">
    <location>
        <begin position="477"/>
        <end position="508"/>
    </location>
</feature>
<dbReference type="SMART" id="SM01033">
    <property type="entry name" value="BING4CT"/>
    <property type="match status" value="1"/>
</dbReference>
<dbReference type="PROSITE" id="PS50294">
    <property type="entry name" value="WD_REPEATS_REGION"/>
    <property type="match status" value="1"/>
</dbReference>
<dbReference type="Pfam" id="PF08149">
    <property type="entry name" value="BING4CT"/>
    <property type="match status" value="1"/>
</dbReference>
<dbReference type="SUPFAM" id="SSF50978">
    <property type="entry name" value="WD40 repeat-like"/>
    <property type="match status" value="1"/>
</dbReference>
<protein>
    <submittedName>
        <fullName evidence="7">Probable U3 small nucleolar RNA-associated 7</fullName>
    </submittedName>
</protein>
<keyword evidence="5" id="KW-0539">Nucleus</keyword>
<proteinExistence type="predicted"/>
<organism evidence="7 8">
    <name type="scientific">Paramuricea clavata</name>
    <name type="common">Red gorgonian</name>
    <name type="synonym">Violescent sea-whip</name>
    <dbReference type="NCBI Taxonomy" id="317549"/>
    <lineage>
        <taxon>Eukaryota</taxon>
        <taxon>Metazoa</taxon>
        <taxon>Cnidaria</taxon>
        <taxon>Anthozoa</taxon>
        <taxon>Octocorallia</taxon>
        <taxon>Malacalcyonacea</taxon>
        <taxon>Plexauridae</taxon>
        <taxon>Paramuricea</taxon>
    </lineage>
</organism>
<name>A0A7D9HHJ5_PARCT</name>
<dbReference type="InterPro" id="IPR012952">
    <property type="entry name" value="BING4_C_dom"/>
</dbReference>
<keyword evidence="3" id="KW-0853">WD repeat</keyword>
<dbReference type="InterPro" id="IPR036322">
    <property type="entry name" value="WD40_repeat_dom_sf"/>
</dbReference>
<feature type="region of interest" description="Disordered" evidence="6">
    <location>
        <begin position="448"/>
        <end position="527"/>
    </location>
</feature>
<keyword evidence="8" id="KW-1185">Reference proteome</keyword>
<evidence type="ECO:0000256" key="4">
    <source>
        <dbReference type="ARBA" id="ARBA00022737"/>
    </source>
</evidence>
<keyword evidence="2" id="KW-0698">rRNA processing</keyword>
<dbReference type="InterPro" id="IPR015943">
    <property type="entry name" value="WD40/YVTN_repeat-like_dom_sf"/>
</dbReference>
<dbReference type="PROSITE" id="PS50082">
    <property type="entry name" value="WD_REPEATS_2"/>
    <property type="match status" value="1"/>
</dbReference>
<dbReference type="InterPro" id="IPR019775">
    <property type="entry name" value="WD40_repeat_CS"/>
</dbReference>
<dbReference type="SMART" id="SM00320">
    <property type="entry name" value="WD40"/>
    <property type="match status" value="5"/>
</dbReference>
<comment type="caution">
    <text evidence="7">The sequence shown here is derived from an EMBL/GenBank/DDBJ whole genome shotgun (WGS) entry which is preliminary data.</text>
</comment>
<dbReference type="EMBL" id="CACRXK020000328">
    <property type="protein sequence ID" value="CAB3980828.1"/>
    <property type="molecule type" value="Genomic_DNA"/>
</dbReference>
<gene>
    <name evidence="7" type="ORF">PACLA_8A003015</name>
</gene>
<evidence type="ECO:0000256" key="5">
    <source>
        <dbReference type="ARBA" id="ARBA00023242"/>
    </source>
</evidence>
<dbReference type="GO" id="GO:0000462">
    <property type="term" value="P:maturation of SSU-rRNA from tricistronic rRNA transcript (SSU-rRNA, 5.8S rRNA, LSU-rRNA)"/>
    <property type="evidence" value="ECO:0007669"/>
    <property type="project" value="TreeGrafter"/>
</dbReference>
<evidence type="ECO:0000256" key="1">
    <source>
        <dbReference type="ARBA" id="ARBA00004604"/>
    </source>
</evidence>
<dbReference type="FunFam" id="2.130.10.10:FF:000378">
    <property type="entry name" value="U3 small nucleolar RNA-associated protein 7"/>
    <property type="match status" value="1"/>
</dbReference>
<dbReference type="InterPro" id="IPR040315">
    <property type="entry name" value="WDR46/Utp7"/>
</dbReference>
<evidence type="ECO:0000256" key="2">
    <source>
        <dbReference type="ARBA" id="ARBA00022552"/>
    </source>
</evidence>
<dbReference type="PANTHER" id="PTHR14085">
    <property type="entry name" value="WD-REPEAT PROTEIN BING4"/>
    <property type="match status" value="1"/>
</dbReference>
<dbReference type="PANTHER" id="PTHR14085:SF3">
    <property type="entry name" value="WD REPEAT-CONTAINING PROTEIN 46"/>
    <property type="match status" value="1"/>
</dbReference>
<accession>A0A7D9HHJ5</accession>
<evidence type="ECO:0000256" key="3">
    <source>
        <dbReference type="ARBA" id="ARBA00022574"/>
    </source>
</evidence>
<keyword evidence="4" id="KW-0677">Repeat</keyword>
<evidence type="ECO:0000313" key="7">
    <source>
        <dbReference type="EMBL" id="CAB3980828.1"/>
    </source>
</evidence>
<dbReference type="GO" id="GO:0032040">
    <property type="term" value="C:small-subunit processome"/>
    <property type="evidence" value="ECO:0007669"/>
    <property type="project" value="TreeGrafter"/>
</dbReference>
<dbReference type="PROSITE" id="PS00678">
    <property type="entry name" value="WD_REPEATS_1"/>
    <property type="match status" value="1"/>
</dbReference>
<sequence length="527" mass="60135">MAEHVEERDVNEGVLPVEDVVNKYLRGSKLKFKDIKDKKLRGKLKSHESKYREAAVQAARSELLLPEEAGYLEAEGLEKTYHFKQSDIVKAVDISTANKHFELNLETFAPYNINYTRDGRNLLLGGRKGHLAAFDWKDKKLKCEFHVQETIRDVRWLHIETMFAVAQKKNVFIYDNTGLELHCLKQHEGVNRLDFLPYHFLLTTVGQRGFLKYQDVSTGKLVSKIRTGLGPCDCMAQNPYNAIVHLGHCRGTVTLWSPNVKEPLVKMLCHRGPVKAIAIDQGGWYMATSALDTQLKIWDIRTYKQLQAYRTVRPASSLAISQRGLLAAGCGPHVQVWKDAFRTKQTAPYMNNLFPGCAVRDVEFCPFEDVLGVSHSKGFTSLVIPGAGEPNFDALESNPYQSKKQRQEFEVKALLEKVQPELITLNPNEINRVDVVDRDVKIAEIKEDQPEDEAFTPKHKTKGRSSSAKQFRRKKGVKGEDKREKVNKIMKEKQKKARKEEAREEVAAKRKSSKKNVLDRFRKTSKT</sequence>
<evidence type="ECO:0000313" key="8">
    <source>
        <dbReference type="Proteomes" id="UP001152795"/>
    </source>
</evidence>
<evidence type="ECO:0000256" key="6">
    <source>
        <dbReference type="SAM" id="MobiDB-lite"/>
    </source>
</evidence>
<reference evidence="7" key="1">
    <citation type="submission" date="2020-04" db="EMBL/GenBank/DDBJ databases">
        <authorList>
            <person name="Alioto T."/>
            <person name="Alioto T."/>
            <person name="Gomez Garrido J."/>
        </authorList>
    </citation>
    <scope>NUCLEOTIDE SEQUENCE</scope>
    <source>
        <strain evidence="7">A484AB</strain>
    </source>
</reference>
<dbReference type="Proteomes" id="UP001152795">
    <property type="component" value="Unassembled WGS sequence"/>
</dbReference>
<feature type="compositionally biased region" description="Basic and acidic residues" evidence="6">
    <location>
        <begin position="516"/>
        <end position="527"/>
    </location>
</feature>
<dbReference type="OrthoDB" id="10251154at2759"/>
<dbReference type="InterPro" id="IPR001680">
    <property type="entry name" value="WD40_rpt"/>
</dbReference>
<dbReference type="Gene3D" id="2.130.10.10">
    <property type="entry name" value="YVTN repeat-like/Quinoprotein amine dehydrogenase"/>
    <property type="match status" value="1"/>
</dbReference>
<comment type="subcellular location">
    <subcellularLocation>
        <location evidence="1">Nucleus</location>
        <location evidence="1">Nucleolus</location>
    </subcellularLocation>
</comment>
<dbReference type="GO" id="GO:0030686">
    <property type="term" value="C:90S preribosome"/>
    <property type="evidence" value="ECO:0007669"/>
    <property type="project" value="TreeGrafter"/>
</dbReference>